<feature type="compositionally biased region" description="Polar residues" evidence="1">
    <location>
        <begin position="630"/>
        <end position="644"/>
    </location>
</feature>
<dbReference type="Proteomes" id="UP000054007">
    <property type="component" value="Unassembled WGS sequence"/>
</dbReference>
<feature type="compositionally biased region" description="Polar residues" evidence="1">
    <location>
        <begin position="522"/>
        <end position="534"/>
    </location>
</feature>
<sequence length="1000" mass="108621">MRNTRRNKRSRTACVLPPLPMAPRRLKRANPKTIHEKFLVGYQGWFTCAGDGEPVGPGHHGWLHWFNYPIPDGGRPNTDLWPDVSSYSPSELFAAPGLSFKDGQQAFLFSSRHPKTVQRHFHWMAEHGVDGAFLQRFAGQCDMESGDNSGIRRIRDEVGDLVMKAAEAEGRVFAMMYDVSGVSPDRIQRVLEQDWIYLIRQKGILDSPNYLREKGMPVLALWGFGFEDSRHTPRLLHDIIQSLRRLTPGGLYIMAGTPASWRTADNDADRDEGFLKVWLNEVDAISPWTIGRYGCEEDFERFAETRMKDDVDMLRRQSETGGKKIDYLPVVLPGGSGYNLSEGKWTFNGMKRNGGRFLWKQIFHAKRLGVRSMYGAMWDEYDEGTAFMPCVAKTSDLPRCDKYDFLALDADGYEVPPDWYMRICGFAGEGLRSERRIHESFPYKELEDYWASRPRYDDGAQDALEAAAAAAAEYEEWTRTQTVPKDEPPPPPYSLEDEPAEPVASGSGVSPPRASGSGLSAHANSVSPATQVTTPAMAPAVTETPPSPDLMRRPALPSGVPSLFTGGPSTIPIPRSPSPAEATLAYAGVEDDFARATISGPQSHPEATTSPSRTPTQPLSPTLHDPRPAMNQQRRPHSTPSHSQPGGLVQEQGSPLVSRPSYQPAPPLHPNAYYGPPSSMAAPPPTPSAHMLPPPAHPQSLNKRPSAMNLAQGRPPAALPPRPASSGSSYGPGGQGGYPPSLSMARPPTTPSGHYMQNPISSPTSPSPALSPHSSNFRPPMASPNQPWPPADWGARPGPPQTNYPPYQRPPPGSSSRPPPLGGGPGTFRPPVSHPGSPQVSPGFRQPPSPYRQPSFPAGVQPSVEIGGIFPANIPPPTPPPQQPHSRYEQPYGPSGGYPPQGPGHGRPGIPPPQQQQDYYQNGPPTPSPYSQNGPSAPYPQQSQPGGFYQGPPPPQNAGRGALMGSMVNGLGNVLGGVAGKHRADQFTQGANNFMGRFGR</sequence>
<evidence type="ECO:0000313" key="2">
    <source>
        <dbReference type="EMBL" id="KIY66195.1"/>
    </source>
</evidence>
<feature type="region of interest" description="Disordered" evidence="1">
    <location>
        <begin position="467"/>
        <end position="966"/>
    </location>
</feature>
<dbReference type="Gene3D" id="3.20.20.80">
    <property type="entry name" value="Glycosidases"/>
    <property type="match status" value="1"/>
</dbReference>
<evidence type="ECO:0008006" key="4">
    <source>
        <dbReference type="Google" id="ProtNLM"/>
    </source>
</evidence>
<protein>
    <recommendedName>
        <fullName evidence="4">Xylosidase/arabinosidase</fullName>
    </recommendedName>
</protein>
<dbReference type="AlphaFoldDB" id="A0A0D7B7L2"/>
<feature type="compositionally biased region" description="Polar residues" evidence="1">
    <location>
        <begin position="599"/>
        <end position="620"/>
    </location>
</feature>
<dbReference type="CDD" id="cd11576">
    <property type="entry name" value="GH99_GH71_like_2"/>
    <property type="match status" value="1"/>
</dbReference>
<evidence type="ECO:0000256" key="1">
    <source>
        <dbReference type="SAM" id="MobiDB-lite"/>
    </source>
</evidence>
<proteinExistence type="predicted"/>
<feature type="compositionally biased region" description="Pro residues" evidence="1">
    <location>
        <begin position="797"/>
        <end position="822"/>
    </location>
</feature>
<accession>A0A0D7B7L2</accession>
<dbReference type="OrthoDB" id="2589715at2759"/>
<feature type="compositionally biased region" description="Pro residues" evidence="1">
    <location>
        <begin position="873"/>
        <end position="883"/>
    </location>
</feature>
<gene>
    <name evidence="2" type="ORF">CYLTODRAFT_491661</name>
</gene>
<name>A0A0D7B7L2_9AGAR</name>
<feature type="compositionally biased region" description="Low complexity" evidence="1">
    <location>
        <begin position="759"/>
        <end position="775"/>
    </location>
</feature>
<dbReference type="EMBL" id="KN880562">
    <property type="protein sequence ID" value="KIY66195.1"/>
    <property type="molecule type" value="Genomic_DNA"/>
</dbReference>
<reference evidence="2 3" key="1">
    <citation type="journal article" date="2015" name="Fungal Genet. Biol.">
        <title>Evolution of novel wood decay mechanisms in Agaricales revealed by the genome sequences of Fistulina hepatica and Cylindrobasidium torrendii.</title>
        <authorList>
            <person name="Floudas D."/>
            <person name="Held B.W."/>
            <person name="Riley R."/>
            <person name="Nagy L.G."/>
            <person name="Koehler G."/>
            <person name="Ransdell A.S."/>
            <person name="Younus H."/>
            <person name="Chow J."/>
            <person name="Chiniquy J."/>
            <person name="Lipzen A."/>
            <person name="Tritt A."/>
            <person name="Sun H."/>
            <person name="Haridas S."/>
            <person name="LaButti K."/>
            <person name="Ohm R.A."/>
            <person name="Kues U."/>
            <person name="Blanchette R.A."/>
            <person name="Grigoriev I.V."/>
            <person name="Minto R.E."/>
            <person name="Hibbett D.S."/>
        </authorList>
    </citation>
    <scope>NUCLEOTIDE SEQUENCE [LARGE SCALE GENOMIC DNA]</scope>
    <source>
        <strain evidence="2 3">FP15055 ss-10</strain>
    </source>
</reference>
<organism evidence="2 3">
    <name type="scientific">Cylindrobasidium torrendii FP15055 ss-10</name>
    <dbReference type="NCBI Taxonomy" id="1314674"/>
    <lineage>
        <taxon>Eukaryota</taxon>
        <taxon>Fungi</taxon>
        <taxon>Dikarya</taxon>
        <taxon>Basidiomycota</taxon>
        <taxon>Agaricomycotina</taxon>
        <taxon>Agaricomycetes</taxon>
        <taxon>Agaricomycetidae</taxon>
        <taxon>Agaricales</taxon>
        <taxon>Marasmiineae</taxon>
        <taxon>Physalacriaceae</taxon>
        <taxon>Cylindrobasidium</taxon>
    </lineage>
</organism>
<evidence type="ECO:0000313" key="3">
    <source>
        <dbReference type="Proteomes" id="UP000054007"/>
    </source>
</evidence>
<dbReference type="STRING" id="1314674.A0A0D7B7L2"/>
<keyword evidence="3" id="KW-1185">Reference proteome</keyword>
<feature type="compositionally biased region" description="Pro residues" evidence="1">
    <location>
        <begin position="682"/>
        <end position="697"/>
    </location>
</feature>